<keyword evidence="2" id="KW-1133">Transmembrane helix</keyword>
<keyword evidence="2" id="KW-0472">Membrane</keyword>
<dbReference type="PANTHER" id="PTHR32309:SF13">
    <property type="entry name" value="FERRIC ENTEROBACTIN TRANSPORT PROTEIN FEPE"/>
    <property type="match status" value="1"/>
</dbReference>
<organism evidence="3 4">
    <name type="scientific">Novosphingobium kalidii</name>
    <dbReference type="NCBI Taxonomy" id="3230299"/>
    <lineage>
        <taxon>Bacteria</taxon>
        <taxon>Pseudomonadati</taxon>
        <taxon>Pseudomonadota</taxon>
        <taxon>Alphaproteobacteria</taxon>
        <taxon>Sphingomonadales</taxon>
        <taxon>Sphingomonadaceae</taxon>
        <taxon>Novosphingobium</taxon>
    </lineage>
</organism>
<feature type="transmembrane region" description="Helical" evidence="2">
    <location>
        <begin position="33"/>
        <end position="53"/>
    </location>
</feature>
<feature type="coiled-coil region" evidence="1">
    <location>
        <begin position="201"/>
        <end position="228"/>
    </location>
</feature>
<dbReference type="EMBL" id="JBEWLY010000012">
    <property type="protein sequence ID" value="MET1755138.1"/>
    <property type="molecule type" value="Genomic_DNA"/>
</dbReference>
<evidence type="ECO:0000256" key="2">
    <source>
        <dbReference type="SAM" id="Phobius"/>
    </source>
</evidence>
<comment type="caution">
    <text evidence="3">The sequence shown here is derived from an EMBL/GenBank/DDBJ whole genome shotgun (WGS) entry which is preliminary data.</text>
</comment>
<keyword evidence="2" id="KW-0812">Transmembrane</keyword>
<sequence length="390" mass="42673">MNVQGIISPAAELEAQPSSWRSRITDWAVRRRYLLLVVFLPTILLASYLYLIAADQYQSEAHFVVSSGGDNTAIPTGGLGQMLGMSAALSGAQGEVLSVTDYLHSHDAVQALRQKTDLVSIFRRPGADFVSRLWVADPTPETLLRYYRDKVSVHYDRDTGITTLKVRSFRPSDSYVIAENLLQLGEAQVNEMNRRSYRDAVAMARAQLAEAEEGVADIQRRITGYREAGRDIDPPGTGEAQTELVTNLRGNLAAAQARLNSMGSAISHTSPQYVALSRHISALRRELASQAGMLAGGGGTIAQNLGGYEDLKVRQEFAAKRYEASAAALEKARMEAQKQQLYLVRVVNPNMPVKSLFPERGKIVLTVFIGLLLVYGIGWLIAAGVREHAA</sequence>
<dbReference type="RefSeq" id="WP_353983611.1">
    <property type="nucleotide sequence ID" value="NZ_JBEWLY010000012.1"/>
</dbReference>
<dbReference type="Proteomes" id="UP001548713">
    <property type="component" value="Unassembled WGS sequence"/>
</dbReference>
<evidence type="ECO:0000313" key="4">
    <source>
        <dbReference type="Proteomes" id="UP001548713"/>
    </source>
</evidence>
<evidence type="ECO:0000313" key="3">
    <source>
        <dbReference type="EMBL" id="MET1755138.1"/>
    </source>
</evidence>
<protein>
    <submittedName>
        <fullName evidence="3">Lipopolysaccharide biosynthesis protein</fullName>
    </submittedName>
</protein>
<dbReference type="PANTHER" id="PTHR32309">
    <property type="entry name" value="TYROSINE-PROTEIN KINASE"/>
    <property type="match status" value="1"/>
</dbReference>
<dbReference type="InterPro" id="IPR050445">
    <property type="entry name" value="Bact_polysacc_biosynth/exp"/>
</dbReference>
<accession>A0ABV2CZU8</accession>
<reference evidence="3 4" key="1">
    <citation type="submission" date="2024-07" db="EMBL/GenBank/DDBJ databases">
        <title>Novosphingobium kalidii RD2P27.</title>
        <authorList>
            <person name="Sun J.-Q."/>
        </authorList>
    </citation>
    <scope>NUCLEOTIDE SEQUENCE [LARGE SCALE GENOMIC DNA]</scope>
    <source>
        <strain evidence="3 4">RD2P27</strain>
    </source>
</reference>
<feature type="transmembrane region" description="Helical" evidence="2">
    <location>
        <begin position="363"/>
        <end position="385"/>
    </location>
</feature>
<keyword evidence="1" id="KW-0175">Coiled coil</keyword>
<evidence type="ECO:0000256" key="1">
    <source>
        <dbReference type="SAM" id="Coils"/>
    </source>
</evidence>
<name>A0ABV2CZU8_9SPHN</name>
<keyword evidence="4" id="KW-1185">Reference proteome</keyword>
<gene>
    <name evidence="3" type="ORF">ABVV53_06670</name>
</gene>
<proteinExistence type="predicted"/>